<name>A0ABQ3PME5_9ACTN</name>
<protein>
    <submittedName>
        <fullName evidence="1">Uncharacterized protein</fullName>
    </submittedName>
</protein>
<dbReference type="EMBL" id="BNDW01000102">
    <property type="protein sequence ID" value="GHI26204.1"/>
    <property type="molecule type" value="Genomic_DNA"/>
</dbReference>
<sequence>MVRSACRELPDRTLTRTGFGVPGAWVGGRALSMSRETRRTVAADEPTASVFDTVIVAGMVAAPDSGQGA</sequence>
<evidence type="ECO:0000313" key="2">
    <source>
        <dbReference type="Proteomes" id="UP001052739"/>
    </source>
</evidence>
<proteinExistence type="predicted"/>
<organism evidence="1 2">
    <name type="scientific">Streptomyces hydrogenans</name>
    <dbReference type="NCBI Taxonomy" id="1873719"/>
    <lineage>
        <taxon>Bacteria</taxon>
        <taxon>Bacillati</taxon>
        <taxon>Actinomycetota</taxon>
        <taxon>Actinomycetes</taxon>
        <taxon>Kitasatosporales</taxon>
        <taxon>Streptomycetaceae</taxon>
        <taxon>Streptomyces</taxon>
    </lineage>
</organism>
<dbReference type="Proteomes" id="UP001052739">
    <property type="component" value="Unassembled WGS sequence"/>
</dbReference>
<accession>A0ABQ3PME5</accession>
<gene>
    <name evidence="1" type="ORF">Shyd_75750</name>
</gene>
<evidence type="ECO:0000313" key="1">
    <source>
        <dbReference type="EMBL" id="GHI26204.1"/>
    </source>
</evidence>
<reference evidence="1" key="1">
    <citation type="submission" date="2024-05" db="EMBL/GenBank/DDBJ databases">
        <title>Whole genome shotgun sequence of Streptomyces hydrogenans NBRC 13475.</title>
        <authorList>
            <person name="Komaki H."/>
            <person name="Tamura T."/>
        </authorList>
    </citation>
    <scope>NUCLEOTIDE SEQUENCE</scope>
    <source>
        <strain evidence="1">NBRC 13475</strain>
    </source>
</reference>
<comment type="caution">
    <text evidence="1">The sequence shown here is derived from an EMBL/GenBank/DDBJ whole genome shotgun (WGS) entry which is preliminary data.</text>
</comment>
<keyword evidence="2" id="KW-1185">Reference proteome</keyword>